<evidence type="ECO:0000256" key="1">
    <source>
        <dbReference type="SAM" id="MobiDB-lite"/>
    </source>
</evidence>
<dbReference type="WBParaSite" id="NBR_0000939401-mRNA-1">
    <property type="protein sequence ID" value="NBR_0000939401-mRNA-1"/>
    <property type="gene ID" value="NBR_0000939401"/>
</dbReference>
<accession>A0A158QZ19</accession>
<protein>
    <submittedName>
        <fullName evidence="4">Nuclear receptor domain-containing protein</fullName>
    </submittedName>
</protein>
<sequence length="419" mass="45886">MLMALVNLCAPAAEVEETPPQLERETALEDELSALGDHMNYTAEPPVDPLPLPVCSSGTIRQISSDVGTPKTANTSQLTGMTPSRPQNSTGTYHITPKPDTKYPPMTLGGVIGIRRPRTTASQSTLNNNLTLDQLNPTLAEALAAMKNKTETAKQSTSHGTHSSSDGISGRRDSLPTRMSGPVKLEALTPLNSSYAGSSGCGHLVSFNGQTTEVPEEIRCHLCDYPMKLCIRKSKYKGEIREYAAYRCLRKGCQTFRSVRKVIEPDYPCARKRKTDDYYDGYNSSPYSIMRDAPNESMRLKLGESPLATDGSEGTLLYIPGKVTMDHVEQMQKFTISLLSSKSDSPAEKDLIKLEALSKLRKNFKQVVPWLEARSLSECNVGVKFWSEVAEKAMNYCVYAKSSGYSLSSSSPDFLGAPT</sequence>
<keyword evidence="3" id="KW-1185">Reference proteome</keyword>
<name>A0A158QZ19_NIPBR</name>
<organism evidence="4">
    <name type="scientific">Nippostrongylus brasiliensis</name>
    <name type="common">Rat hookworm</name>
    <dbReference type="NCBI Taxonomy" id="27835"/>
    <lineage>
        <taxon>Eukaryota</taxon>
        <taxon>Metazoa</taxon>
        <taxon>Ecdysozoa</taxon>
        <taxon>Nematoda</taxon>
        <taxon>Chromadorea</taxon>
        <taxon>Rhabditida</taxon>
        <taxon>Rhabditina</taxon>
        <taxon>Rhabditomorpha</taxon>
        <taxon>Strongyloidea</taxon>
        <taxon>Heligmosomidae</taxon>
        <taxon>Nippostrongylus</taxon>
    </lineage>
</organism>
<feature type="compositionally biased region" description="Low complexity" evidence="1">
    <location>
        <begin position="156"/>
        <end position="168"/>
    </location>
</feature>
<evidence type="ECO:0000313" key="3">
    <source>
        <dbReference type="Proteomes" id="UP000271162"/>
    </source>
</evidence>
<feature type="compositionally biased region" description="Polar residues" evidence="1">
    <location>
        <begin position="62"/>
        <end position="93"/>
    </location>
</feature>
<reference evidence="2 3" key="2">
    <citation type="submission" date="2018-11" db="EMBL/GenBank/DDBJ databases">
        <authorList>
            <consortium name="Pathogen Informatics"/>
        </authorList>
    </citation>
    <scope>NUCLEOTIDE SEQUENCE [LARGE SCALE GENOMIC DNA]</scope>
</reference>
<feature type="region of interest" description="Disordered" evidence="1">
    <location>
        <begin position="149"/>
        <end position="179"/>
    </location>
</feature>
<evidence type="ECO:0000313" key="4">
    <source>
        <dbReference type="WBParaSite" id="NBR_0000939401-mRNA-1"/>
    </source>
</evidence>
<dbReference type="Proteomes" id="UP000271162">
    <property type="component" value="Unassembled WGS sequence"/>
</dbReference>
<proteinExistence type="predicted"/>
<dbReference type="AlphaFoldDB" id="A0A158QZ19"/>
<dbReference type="EMBL" id="UYSL01020136">
    <property type="protein sequence ID" value="VDL72984.1"/>
    <property type="molecule type" value="Genomic_DNA"/>
</dbReference>
<dbReference type="STRING" id="27835.A0A158QZ19"/>
<evidence type="ECO:0000313" key="2">
    <source>
        <dbReference type="EMBL" id="VDL72984.1"/>
    </source>
</evidence>
<feature type="region of interest" description="Disordered" evidence="1">
    <location>
        <begin position="62"/>
        <end position="104"/>
    </location>
</feature>
<reference evidence="4" key="1">
    <citation type="submission" date="2016-04" db="UniProtKB">
        <authorList>
            <consortium name="WormBaseParasite"/>
        </authorList>
    </citation>
    <scope>IDENTIFICATION</scope>
</reference>
<gene>
    <name evidence="2" type="ORF">NBR_LOCUS9395</name>
</gene>